<keyword evidence="2" id="KW-1185">Reference proteome</keyword>
<sequence>MMEGENVKALAFLFNPAQPKAESSESGGIKQGKKPRFCRRQSFKEFIRHQIQALIFGYLFIKKKVRALRRRRAEAILSRWADKYYYVKVVSK</sequence>
<comment type="caution">
    <text evidence="1">The sequence shown here is derived from an EMBL/GenBank/DDBJ whole genome shotgun (WGS) entry which is preliminary data.</text>
</comment>
<dbReference type="EMBL" id="QNQU01000005">
    <property type="protein sequence ID" value="RBQ09114.1"/>
    <property type="molecule type" value="Genomic_DNA"/>
</dbReference>
<proteinExistence type="predicted"/>
<evidence type="ECO:0000313" key="2">
    <source>
        <dbReference type="Proteomes" id="UP000252081"/>
    </source>
</evidence>
<dbReference type="OrthoDB" id="773273at2"/>
<gene>
    <name evidence="1" type="ORF">DRW42_07910</name>
</gene>
<dbReference type="Proteomes" id="UP000252081">
    <property type="component" value="Unassembled WGS sequence"/>
</dbReference>
<reference evidence="1 2" key="1">
    <citation type="submission" date="2018-07" db="EMBL/GenBank/DDBJ databases">
        <title>A draft genome of a endophytic bacteria, a new species of Pedobacter.</title>
        <authorList>
            <person name="Zhang Z.D."/>
            <person name="Chen Z.J."/>
        </authorList>
    </citation>
    <scope>NUCLEOTIDE SEQUENCE [LARGE SCALE GENOMIC DNA]</scope>
    <source>
        <strain evidence="1 2">RS10</strain>
    </source>
</reference>
<evidence type="ECO:0000313" key="1">
    <source>
        <dbReference type="EMBL" id="RBQ09114.1"/>
    </source>
</evidence>
<protein>
    <submittedName>
        <fullName evidence="1">Uncharacterized protein</fullName>
    </submittedName>
</protein>
<accession>A0A366L752</accession>
<name>A0A366L752_9SPHI</name>
<dbReference type="AlphaFoldDB" id="A0A366L752"/>
<organism evidence="1 2">
    <name type="scientific">Pedobacter miscanthi</name>
    <dbReference type="NCBI Taxonomy" id="2259170"/>
    <lineage>
        <taxon>Bacteria</taxon>
        <taxon>Pseudomonadati</taxon>
        <taxon>Bacteroidota</taxon>
        <taxon>Sphingobacteriia</taxon>
        <taxon>Sphingobacteriales</taxon>
        <taxon>Sphingobacteriaceae</taxon>
        <taxon>Pedobacter</taxon>
    </lineage>
</organism>
<dbReference type="RefSeq" id="WP_113948286.1">
    <property type="nucleotide sequence ID" value="NZ_QNQU01000005.1"/>
</dbReference>